<evidence type="ECO:0000313" key="2">
    <source>
        <dbReference type="Proteomes" id="UP001270362"/>
    </source>
</evidence>
<evidence type="ECO:0000313" key="1">
    <source>
        <dbReference type="EMBL" id="KAK3690524.1"/>
    </source>
</evidence>
<dbReference type="EMBL" id="JAULSO010000002">
    <property type="protein sequence ID" value="KAK3690524.1"/>
    <property type="molecule type" value="Genomic_DNA"/>
</dbReference>
<keyword evidence="2" id="KW-1185">Reference proteome</keyword>
<accession>A0AAE0XDY3</accession>
<comment type="caution">
    <text evidence="1">The sequence shown here is derived from an EMBL/GenBank/DDBJ whole genome shotgun (WGS) entry which is preliminary data.</text>
</comment>
<proteinExistence type="predicted"/>
<name>A0AAE0XDY3_9PEZI</name>
<reference evidence="1" key="2">
    <citation type="submission" date="2023-06" db="EMBL/GenBank/DDBJ databases">
        <authorList>
            <consortium name="Lawrence Berkeley National Laboratory"/>
            <person name="Haridas S."/>
            <person name="Hensen N."/>
            <person name="Bonometti L."/>
            <person name="Westerberg I."/>
            <person name="Brannstrom I.O."/>
            <person name="Guillou S."/>
            <person name="Cros-Aarteil S."/>
            <person name="Calhoun S."/>
            <person name="Kuo A."/>
            <person name="Mondo S."/>
            <person name="Pangilinan J."/>
            <person name="Riley R."/>
            <person name="Labutti K."/>
            <person name="Andreopoulos B."/>
            <person name="Lipzen A."/>
            <person name="Chen C."/>
            <person name="Yanf M."/>
            <person name="Daum C."/>
            <person name="Ng V."/>
            <person name="Clum A."/>
            <person name="Steindorff A."/>
            <person name="Ohm R."/>
            <person name="Martin F."/>
            <person name="Silar P."/>
            <person name="Natvig D."/>
            <person name="Lalanne C."/>
            <person name="Gautier V."/>
            <person name="Ament-Velasquez S.L."/>
            <person name="Kruys A."/>
            <person name="Hutchinson M.I."/>
            <person name="Powell A.J."/>
            <person name="Barry K."/>
            <person name="Miller A.N."/>
            <person name="Grigoriev I.V."/>
            <person name="Debuchy R."/>
            <person name="Gladieux P."/>
            <person name="Thoren M.H."/>
            <person name="Johannesson H."/>
        </authorList>
    </citation>
    <scope>NUCLEOTIDE SEQUENCE</scope>
    <source>
        <strain evidence="1">CBS 314.62</strain>
    </source>
</reference>
<reference evidence="1" key="1">
    <citation type="journal article" date="2023" name="Mol. Phylogenet. Evol.">
        <title>Genome-scale phylogeny and comparative genomics of the fungal order Sordariales.</title>
        <authorList>
            <person name="Hensen N."/>
            <person name="Bonometti L."/>
            <person name="Westerberg I."/>
            <person name="Brannstrom I.O."/>
            <person name="Guillou S."/>
            <person name="Cros-Aarteil S."/>
            <person name="Calhoun S."/>
            <person name="Haridas S."/>
            <person name="Kuo A."/>
            <person name="Mondo S."/>
            <person name="Pangilinan J."/>
            <person name="Riley R."/>
            <person name="LaButti K."/>
            <person name="Andreopoulos B."/>
            <person name="Lipzen A."/>
            <person name="Chen C."/>
            <person name="Yan M."/>
            <person name="Daum C."/>
            <person name="Ng V."/>
            <person name="Clum A."/>
            <person name="Steindorff A."/>
            <person name="Ohm R.A."/>
            <person name="Martin F."/>
            <person name="Silar P."/>
            <person name="Natvig D.O."/>
            <person name="Lalanne C."/>
            <person name="Gautier V."/>
            <person name="Ament-Velasquez S.L."/>
            <person name="Kruys A."/>
            <person name="Hutchinson M.I."/>
            <person name="Powell A.J."/>
            <person name="Barry K."/>
            <person name="Miller A.N."/>
            <person name="Grigoriev I.V."/>
            <person name="Debuchy R."/>
            <person name="Gladieux P."/>
            <person name="Hiltunen Thoren M."/>
            <person name="Johannesson H."/>
        </authorList>
    </citation>
    <scope>NUCLEOTIDE SEQUENCE</scope>
    <source>
        <strain evidence="1">CBS 314.62</strain>
    </source>
</reference>
<gene>
    <name evidence="1" type="ORF">B0T22DRAFT_537156</name>
</gene>
<sequence length="600" mass="67807">MPGINALPAEMLLKIVGSTVTATPRWPADRLESQSVQYNLCLVSRRFRELATPLLYRHVVLSRYLDRQKNEAIATRLGVYDPEHDFSTDRLVLFLRTLLASPRHRELVWNLDLRIYLTQLVGESGQLEMWRSKEDILDADVSSPQALINDYKGILRSWASHALKMFSYFPSCDKRAKAIIAHVGLDLTLSSPEASTDNDQILSYLQPTGDGKKAKDFLRRAYGASLVGRLSEHEQQLQRLRMLALPKDIGQRIFAAILCLASNLRTLTIRSPPSCNTVNIDPATAFRQSYASTSFLVSSALTDPLLGPTVLPRLETYRVALGMGEVFRRDPLLGLAFTGNPFEPYFRVLPHVRPGILEAPNCATNITRFAFIDILAEDIQEIVPRVCKAWRLKELVYDVPPPYFPPQVDPRVLDDGLLPVKDTLEILELVVDMQYNHRGDYTLRKHLHDSEVTLFGRHRHRSPAPLLPAGVLPPGLVSLRLAERPFVKSHEHQWMKRSLLAPVCRKSAWGFADITETMPRGVEMLAMFAGVCAITHPELRMLVYEDSGLVEPGMYGSSEESRVYKEEWFLVLRALFARAGVRFSWVPTNGVAFLCNFAHE</sequence>
<organism evidence="1 2">
    <name type="scientific">Podospora appendiculata</name>
    <dbReference type="NCBI Taxonomy" id="314037"/>
    <lineage>
        <taxon>Eukaryota</taxon>
        <taxon>Fungi</taxon>
        <taxon>Dikarya</taxon>
        <taxon>Ascomycota</taxon>
        <taxon>Pezizomycotina</taxon>
        <taxon>Sordariomycetes</taxon>
        <taxon>Sordariomycetidae</taxon>
        <taxon>Sordariales</taxon>
        <taxon>Podosporaceae</taxon>
        <taxon>Podospora</taxon>
    </lineage>
</organism>
<dbReference type="Proteomes" id="UP001270362">
    <property type="component" value="Unassembled WGS sequence"/>
</dbReference>
<dbReference type="AlphaFoldDB" id="A0AAE0XDY3"/>
<protein>
    <submittedName>
        <fullName evidence="1">Uncharacterized protein</fullName>
    </submittedName>
</protein>